<reference evidence="1 2" key="1">
    <citation type="submission" date="2018-05" db="EMBL/GenBank/DDBJ databases">
        <authorList>
            <consortium name="PulseNet: The National Subtyping Network for Foodborne Disease Surveillance"/>
            <person name="Tarr C.L."/>
            <person name="Trees E."/>
            <person name="Katz L.S."/>
            <person name="Carleton-Romer H.A."/>
            <person name="Stroika S."/>
            <person name="Kucerova Z."/>
            <person name="Roache K.F."/>
            <person name="Sabol A.L."/>
            <person name="Besser J."/>
            <person name="Gerner-Smidt P."/>
        </authorList>
    </citation>
    <scope>NUCLEOTIDE SEQUENCE [LARGE SCALE GENOMIC DNA]</scope>
    <source>
        <strain evidence="1 2">1988D-2602</strain>
    </source>
</reference>
<gene>
    <name evidence="1" type="ORF">A0Y59_06630</name>
</gene>
<dbReference type="EMBL" id="AABVCV010000011">
    <property type="protein sequence ID" value="EAJ1254846.1"/>
    <property type="molecule type" value="Genomic_DNA"/>
</dbReference>
<organism evidence="1 2">
    <name type="scientific">Campylobacter lari</name>
    <dbReference type="NCBI Taxonomy" id="201"/>
    <lineage>
        <taxon>Bacteria</taxon>
        <taxon>Pseudomonadati</taxon>
        <taxon>Campylobacterota</taxon>
        <taxon>Epsilonproteobacteria</taxon>
        <taxon>Campylobacterales</taxon>
        <taxon>Campylobacteraceae</taxon>
        <taxon>Campylobacter</taxon>
    </lineage>
</organism>
<dbReference type="AlphaFoldDB" id="A0A7U8AQY5"/>
<evidence type="ECO:0008006" key="3">
    <source>
        <dbReference type="Google" id="ProtNLM"/>
    </source>
</evidence>
<sequence>MEQFIDENKRYNKILVCENKVKLTLGCNGREFYKILIDTKDTSKLKNEIARCDYVIATTDLEGIIIYVELKGGDLQKAFDQILNTHNFLNEKFSKRYIAIAYTGTPEASSILQRNTIRFKKRSFQRPFTSTKALMLKYDLETQEISK</sequence>
<accession>A0A7U8AQY5</accession>
<comment type="caution">
    <text evidence="1">The sequence shown here is derived from an EMBL/GenBank/DDBJ whole genome shotgun (WGS) entry which is preliminary data.</text>
</comment>
<protein>
    <recommendedName>
        <fullName evidence="3">DUF91 domain-containing protein</fullName>
    </recommendedName>
</protein>
<evidence type="ECO:0000313" key="1">
    <source>
        <dbReference type="EMBL" id="EAJ1254846.1"/>
    </source>
</evidence>
<evidence type="ECO:0000313" key="2">
    <source>
        <dbReference type="Proteomes" id="UP000533324"/>
    </source>
</evidence>
<name>A0A7U8AQY5_CAMLA</name>
<proteinExistence type="predicted"/>
<dbReference type="Proteomes" id="UP000533324">
    <property type="component" value="Unassembled WGS sequence"/>
</dbReference>